<dbReference type="VEuPathDB" id="FungiDB:YALI0_F27203g"/>
<reference evidence="2 3" key="1">
    <citation type="journal article" date="2016" name="PLoS ONE">
        <title>Sequence Assembly of Yarrowia lipolytica Strain W29/CLIB89 Shows Transposable Element Diversity.</title>
        <authorList>
            <person name="Magnan C."/>
            <person name="Yu J."/>
            <person name="Chang I."/>
            <person name="Jahn E."/>
            <person name="Kanomata Y."/>
            <person name="Wu J."/>
            <person name="Zeller M."/>
            <person name="Oakes M."/>
            <person name="Baldi P."/>
            <person name="Sandmeyer S."/>
        </authorList>
    </citation>
    <scope>NUCLEOTIDE SEQUENCE [LARGE SCALE GENOMIC DNA]</scope>
    <source>
        <strain evidence="3">CLIB89(W29)</strain>
    </source>
</reference>
<feature type="compositionally biased region" description="Acidic residues" evidence="1">
    <location>
        <begin position="317"/>
        <end position="328"/>
    </location>
</feature>
<name>A0A1D8NQ74_YARLL</name>
<gene>
    <name evidence="2" type="ORF">YALI1_F34556g</name>
</gene>
<dbReference type="InterPro" id="IPR034443">
    <property type="entry name" value="PB1A10.08"/>
</dbReference>
<feature type="compositionally biased region" description="Low complexity" evidence="1">
    <location>
        <begin position="216"/>
        <end position="236"/>
    </location>
</feature>
<evidence type="ECO:0000313" key="2">
    <source>
        <dbReference type="EMBL" id="AOW07769.1"/>
    </source>
</evidence>
<dbReference type="VEuPathDB" id="FungiDB:YALI1_F34556g"/>
<dbReference type="EMBL" id="CP017558">
    <property type="protein sequence ID" value="AOW07769.1"/>
    <property type="molecule type" value="Genomic_DNA"/>
</dbReference>
<dbReference type="Proteomes" id="UP000182444">
    <property type="component" value="Chromosome 1F"/>
</dbReference>
<accession>A0A1D8NQ74</accession>
<feature type="region of interest" description="Disordered" evidence="1">
    <location>
        <begin position="36"/>
        <end position="103"/>
    </location>
</feature>
<protein>
    <submittedName>
        <fullName evidence="2">Uncharacterized protein</fullName>
    </submittedName>
</protein>
<dbReference type="PANTHER" id="PTHR42051">
    <property type="entry name" value="MEIOTICALLY UP-REGULATED PROTEIN PB1A10.08"/>
    <property type="match status" value="1"/>
</dbReference>
<feature type="region of interest" description="Disordered" evidence="1">
    <location>
        <begin position="216"/>
        <end position="237"/>
    </location>
</feature>
<evidence type="ECO:0000256" key="1">
    <source>
        <dbReference type="SAM" id="MobiDB-lite"/>
    </source>
</evidence>
<feature type="compositionally biased region" description="Low complexity" evidence="1">
    <location>
        <begin position="71"/>
        <end position="80"/>
    </location>
</feature>
<proteinExistence type="predicted"/>
<dbReference type="AlphaFoldDB" id="A0A1D8NQ74"/>
<feature type="region of interest" description="Disordered" evidence="1">
    <location>
        <begin position="314"/>
        <end position="340"/>
    </location>
</feature>
<evidence type="ECO:0000313" key="3">
    <source>
        <dbReference type="Proteomes" id="UP000182444"/>
    </source>
</evidence>
<dbReference type="RefSeq" id="XP_505936.3">
    <property type="nucleotide sequence ID" value="XM_505936.3"/>
</dbReference>
<dbReference type="PANTHER" id="PTHR42051:SF1">
    <property type="entry name" value="MEIOTICALLY UP-REGULATED PROTEIN PB1A10.08"/>
    <property type="match status" value="1"/>
</dbReference>
<dbReference type="GeneID" id="2908010"/>
<feature type="compositionally biased region" description="Basic residues" evidence="1">
    <location>
        <begin position="37"/>
        <end position="47"/>
    </location>
</feature>
<sequence>MNLRTVETRGSGLTAVPRRTINPSVNELLLSTQIPIGRRRKKSKKKTSHLDTAGSDGDGDDETYHKNARKVSSTSTVSTTQSLNKPADTTEIVRGATHLTPSGSHVTIMERENPYVMGTGITLGRLSITPPHLSMVYSSESNDNDDDDEYESLFGQTYNDTNGLLQRLSGLARDSQTPYYATSPPDDMFASSISSASSIDYDPALATSAVTDNATATATNEDDTNVATNTNTSDTNGVTTIRNNTVPVLATSAGTAVPSTNNNFPGTMSAAASSRALSRLPKRRTSLLSFSSKNSSSSRQVTCACPIPVSDHPLSEFGDDSEFGDESDAPSLGFPRTESFASFTDDDDMSGVDYVYPKKAASIASHDSGSVVGTATADDGTLSTADASAASAAAAVATTSTSTRSKLVSNITKSFKAFSNAASKFSTSQQAQVSSNSALFAFSPRSTDECMVMTDELNQAAAAAAADNAGCTHEEAATATSTSTASPRNIPLKTYNYSSTLLPVVRPREHRMNPDFLRVYASEALMRQRGKLDPDFVGRATMLLPPRTDNPDSFYRLKAGIDGEWEKVFGIRKRFVTKFDDKRCITTQKQVPARWVPINWDDCENCEGDVDEDALETSVTHET</sequence>
<dbReference type="KEGG" id="yli:2908010"/>
<organism evidence="2 3">
    <name type="scientific">Yarrowia lipolytica</name>
    <name type="common">Candida lipolytica</name>
    <dbReference type="NCBI Taxonomy" id="4952"/>
    <lineage>
        <taxon>Eukaryota</taxon>
        <taxon>Fungi</taxon>
        <taxon>Dikarya</taxon>
        <taxon>Ascomycota</taxon>
        <taxon>Saccharomycotina</taxon>
        <taxon>Dipodascomycetes</taxon>
        <taxon>Dipodascales</taxon>
        <taxon>Dipodascales incertae sedis</taxon>
        <taxon>Yarrowia</taxon>
    </lineage>
</organism>